<dbReference type="KEGG" id="mod:AS202_11670"/>
<gene>
    <name evidence="1" type="ORF">AS202_11670</name>
</gene>
<reference evidence="1 2" key="1">
    <citation type="journal article" date="2016" name="J. Zhejiang Univ. Sci. B">
        <title>Antibiotic resistance mechanisms of Myroides sp.</title>
        <authorList>
            <person name="Hu S."/>
            <person name="Yuan S."/>
            <person name="Qu H."/>
            <person name="Jiang T."/>
            <person name="Zhou Y."/>
            <person name="Wang M."/>
            <person name="Ming D."/>
        </authorList>
    </citation>
    <scope>NUCLEOTIDE SEQUENCE [LARGE SCALE GENOMIC DNA]</scope>
    <source>
        <strain evidence="1 2">PR63039</strain>
    </source>
</reference>
<dbReference type="AlphaFoldDB" id="A0AAI8G5E3"/>
<evidence type="ECO:0000313" key="1">
    <source>
        <dbReference type="EMBL" id="ALU26761.1"/>
    </source>
</evidence>
<dbReference type="RefSeq" id="WP_039329103.1">
    <property type="nucleotide sequence ID" value="NZ_CP013690.1"/>
</dbReference>
<organism evidence="1 2">
    <name type="scientific">Myroides odoratimimus</name>
    <dbReference type="NCBI Taxonomy" id="76832"/>
    <lineage>
        <taxon>Bacteria</taxon>
        <taxon>Pseudomonadati</taxon>
        <taxon>Bacteroidota</taxon>
        <taxon>Flavobacteriia</taxon>
        <taxon>Flavobacteriales</taxon>
        <taxon>Flavobacteriaceae</taxon>
        <taxon>Myroides</taxon>
    </lineage>
</organism>
<proteinExistence type="predicted"/>
<name>A0AAI8G5E3_9FLAO</name>
<dbReference type="Proteomes" id="UP000069030">
    <property type="component" value="Chromosome"/>
</dbReference>
<dbReference type="EMBL" id="CP013690">
    <property type="protein sequence ID" value="ALU26761.1"/>
    <property type="molecule type" value="Genomic_DNA"/>
</dbReference>
<accession>A0AAI8G5E3</accession>
<evidence type="ECO:0000313" key="2">
    <source>
        <dbReference type="Proteomes" id="UP000069030"/>
    </source>
</evidence>
<protein>
    <submittedName>
        <fullName evidence="1">Uncharacterized protein</fullName>
    </submittedName>
</protein>
<dbReference type="GeneID" id="66975368"/>
<sequence length="263" mass="30696">MNQTDYAIGITVPIEADYVLSPTVLYDDELTGIYFNTEDEQYGRITFSNLDAIRVCRGEYLPYPDDWTEDKEVPWVYVVQHSKWQMERYRYEKSHYGRAYEFGGDVEDMRTDFKHYIFKFHDQFVEVIARGFWWEKDTKSLMNQPLQVGHPFLNLPTEEATLHQAHGLTTQITKNTLPIEVLIEQAKYCSQKLYQFSLVLEGSTSVDNTVSIVNKEGKIQSELRGYFGGKTKAFDGIPTLEEVLPYIEQYMSEVAERRRAMGK</sequence>